<dbReference type="GO" id="GO:0005615">
    <property type="term" value="C:extracellular space"/>
    <property type="evidence" value="ECO:0007669"/>
    <property type="project" value="UniProtKB-KW"/>
</dbReference>
<dbReference type="AlphaFoldDB" id="A0A6P7HZ82"/>
<evidence type="ECO:0000256" key="5">
    <source>
        <dbReference type="ARBA" id="ARBA00022514"/>
    </source>
</evidence>
<keyword evidence="8" id="KW-1015">Disulfide bond</keyword>
<comment type="function">
    <text evidence="9">Cytokine with a wide variety of biological functions in immunity, tissue regeneration, and metabolism. Binds to IL6R, then the complex associates to the signaling subunit IL6ST/gp130 to trigger the intracellular IL6-signaling pathway. The interaction with the membrane-bound IL6R and IL6ST stimulates 'classic signaling', whereas the binding of IL6 and soluble IL6R to IL6ST stimulates 'trans-signaling'. Alternatively, 'cluster signaling' occurs when membrane-bound IL6:IL6R complexes on transmitter cells activate IL6ST receptors on neighboring receiver cells.</text>
</comment>
<comment type="similarity">
    <text evidence="2">Belongs to the IL-6 superfamily.</text>
</comment>
<feature type="region of interest" description="Disordered" evidence="10">
    <location>
        <begin position="29"/>
        <end position="51"/>
    </location>
</feature>
<dbReference type="SMART" id="SM00126">
    <property type="entry name" value="IL6"/>
    <property type="match status" value="1"/>
</dbReference>
<accession>A0A6P7HZ82</accession>
<proteinExistence type="inferred from homology"/>
<dbReference type="GO" id="GO:0005138">
    <property type="term" value="F:interleukin-6 receptor binding"/>
    <property type="evidence" value="ECO:0007669"/>
    <property type="project" value="InterPro"/>
</dbReference>
<dbReference type="RefSeq" id="XP_028255862.1">
    <property type="nucleotide sequence ID" value="XM_028400061.1"/>
</dbReference>
<evidence type="ECO:0000256" key="9">
    <source>
        <dbReference type="ARBA" id="ARBA00023441"/>
    </source>
</evidence>
<evidence type="ECO:0000256" key="1">
    <source>
        <dbReference type="ARBA" id="ARBA00004613"/>
    </source>
</evidence>
<sequence length="222" mass="24867">MASKFSSHFLPAAVLVVLLMLGASGVPLQDTTTESPAGDTSGEEEGEKTSDLLSNSKVLRCLLRTLQSHKEEFAKEFPEDVAILDHDSSSFPKKCPDSNFSKEACFQRLAQGLLKYTVLLRHAEREYPSKPYVSVAKSYSGYLIEEIKQKMKNRALVVPLTSSQEEHLLKDFDGLDDYNRKIAARRILHHLHLFLIDGKRSICRREQPRGAVICRTLGTATC</sequence>
<dbReference type="InterPro" id="IPR009079">
    <property type="entry name" value="4_helix_cytokine-like_core"/>
</dbReference>
<evidence type="ECO:0000256" key="2">
    <source>
        <dbReference type="ARBA" id="ARBA00007432"/>
    </source>
</evidence>
<evidence type="ECO:0000313" key="13">
    <source>
        <dbReference type="RefSeq" id="XP_028255862.1"/>
    </source>
</evidence>
<dbReference type="InterPro" id="IPR030474">
    <property type="entry name" value="IL-6/GCSF/MGF"/>
</dbReference>
<dbReference type="GO" id="GO:0005125">
    <property type="term" value="F:cytokine activity"/>
    <property type="evidence" value="ECO:0007669"/>
    <property type="project" value="UniProtKB-KW"/>
</dbReference>
<dbReference type="InParanoid" id="A0A6P7HZ82"/>
<keyword evidence="7" id="KW-0339">Growth factor</keyword>
<dbReference type="PANTHER" id="PTHR48494:SF1">
    <property type="entry name" value="INTERLEUKIN-6"/>
    <property type="match status" value="1"/>
</dbReference>
<dbReference type="Gene3D" id="1.20.1250.10">
    <property type="match status" value="1"/>
</dbReference>
<feature type="chain" id="PRO_5028339903" description="Interleukin-6" evidence="11">
    <location>
        <begin position="26"/>
        <end position="222"/>
    </location>
</feature>
<protein>
    <recommendedName>
        <fullName evidence="3">Interleukin-6</fullName>
    </recommendedName>
</protein>
<evidence type="ECO:0000256" key="7">
    <source>
        <dbReference type="ARBA" id="ARBA00023030"/>
    </source>
</evidence>
<evidence type="ECO:0000313" key="12">
    <source>
        <dbReference type="Proteomes" id="UP000515145"/>
    </source>
</evidence>
<evidence type="ECO:0000256" key="8">
    <source>
        <dbReference type="ARBA" id="ARBA00023157"/>
    </source>
</evidence>
<dbReference type="GO" id="GO:0006955">
    <property type="term" value="P:immune response"/>
    <property type="evidence" value="ECO:0007669"/>
    <property type="project" value="InterPro"/>
</dbReference>
<evidence type="ECO:0000256" key="11">
    <source>
        <dbReference type="SAM" id="SignalP"/>
    </source>
</evidence>
<keyword evidence="11" id="KW-0732">Signal</keyword>
<keyword evidence="4" id="KW-0011">Acute phase</keyword>
<dbReference type="GO" id="GO:0030154">
    <property type="term" value="P:cell differentiation"/>
    <property type="evidence" value="ECO:0007669"/>
    <property type="project" value="InterPro"/>
</dbReference>
<dbReference type="PROSITE" id="PS00254">
    <property type="entry name" value="INTERLEUKIN_6"/>
    <property type="match status" value="1"/>
</dbReference>
<dbReference type="InterPro" id="IPR030473">
    <property type="entry name" value="IL6/GCSF/MGF_CS"/>
</dbReference>
<feature type="signal peptide" evidence="11">
    <location>
        <begin position="1"/>
        <end position="25"/>
    </location>
</feature>
<dbReference type="PANTHER" id="PTHR48494">
    <property type="entry name" value="INTERLEUKIN-6"/>
    <property type="match status" value="1"/>
</dbReference>
<dbReference type="GO" id="GO:0008083">
    <property type="term" value="F:growth factor activity"/>
    <property type="evidence" value="ECO:0007669"/>
    <property type="project" value="UniProtKB-KW"/>
</dbReference>
<dbReference type="InterPro" id="IPR003574">
    <property type="entry name" value="IL-6-like"/>
</dbReference>
<dbReference type="SUPFAM" id="SSF47266">
    <property type="entry name" value="4-helical cytokines"/>
    <property type="match status" value="1"/>
</dbReference>
<evidence type="ECO:0000256" key="6">
    <source>
        <dbReference type="ARBA" id="ARBA00022525"/>
    </source>
</evidence>
<keyword evidence="5" id="KW-0202">Cytokine</keyword>
<dbReference type="GeneID" id="114432195"/>
<evidence type="ECO:0000256" key="3">
    <source>
        <dbReference type="ARBA" id="ARBA00019464"/>
    </source>
</evidence>
<dbReference type="GO" id="GO:0006953">
    <property type="term" value="P:acute-phase response"/>
    <property type="evidence" value="ECO:0007669"/>
    <property type="project" value="UniProtKB-KW"/>
</dbReference>
<dbReference type="OrthoDB" id="8943569at2759"/>
<comment type="subcellular location">
    <subcellularLocation>
        <location evidence="1">Secreted</location>
    </subcellularLocation>
</comment>
<organism evidence="12 13">
    <name type="scientific">Parambassis ranga</name>
    <name type="common">Indian glassy fish</name>
    <dbReference type="NCBI Taxonomy" id="210632"/>
    <lineage>
        <taxon>Eukaryota</taxon>
        <taxon>Metazoa</taxon>
        <taxon>Chordata</taxon>
        <taxon>Craniata</taxon>
        <taxon>Vertebrata</taxon>
        <taxon>Euteleostomi</taxon>
        <taxon>Actinopterygii</taxon>
        <taxon>Neopterygii</taxon>
        <taxon>Teleostei</taxon>
        <taxon>Neoteleostei</taxon>
        <taxon>Acanthomorphata</taxon>
        <taxon>Ovalentaria</taxon>
        <taxon>Ambassidae</taxon>
        <taxon>Parambassis</taxon>
    </lineage>
</organism>
<keyword evidence="12" id="KW-1185">Reference proteome</keyword>
<dbReference type="Proteomes" id="UP000515145">
    <property type="component" value="Chromosome 2"/>
</dbReference>
<evidence type="ECO:0000256" key="4">
    <source>
        <dbReference type="ARBA" id="ARBA00022486"/>
    </source>
</evidence>
<evidence type="ECO:0000256" key="10">
    <source>
        <dbReference type="SAM" id="MobiDB-lite"/>
    </source>
</evidence>
<gene>
    <name evidence="13" type="primary">LOC114432195</name>
</gene>
<keyword evidence="6" id="KW-0964">Secreted</keyword>
<dbReference type="Pfam" id="PF00489">
    <property type="entry name" value="IL6"/>
    <property type="match status" value="1"/>
</dbReference>
<reference evidence="13" key="1">
    <citation type="submission" date="2025-08" db="UniProtKB">
        <authorList>
            <consortium name="RefSeq"/>
        </authorList>
    </citation>
    <scope>IDENTIFICATION</scope>
</reference>
<name>A0A6P7HZ82_9TELE</name>